<dbReference type="FunFam" id="3.40.50.300:FF:000134">
    <property type="entry name" value="Iron-enterobactin ABC transporter ATP-binding protein"/>
    <property type="match status" value="1"/>
</dbReference>
<keyword evidence="14" id="KW-1185">Reference proteome</keyword>
<feature type="domain" description="ABC transporter" evidence="12">
    <location>
        <begin position="16"/>
        <end position="252"/>
    </location>
</feature>
<protein>
    <recommendedName>
        <fullName evidence="12">ABC transporter domain-containing protein</fullName>
    </recommendedName>
</protein>
<proteinExistence type="inferred from homology"/>
<evidence type="ECO:0000256" key="1">
    <source>
        <dbReference type="ARBA" id="ARBA00004202"/>
    </source>
</evidence>
<keyword evidence="10" id="KW-0472">Membrane</keyword>
<evidence type="ECO:0000259" key="12">
    <source>
        <dbReference type="PROSITE" id="PS50893"/>
    </source>
</evidence>
<sequence length="316" mass="34409">MPSSESRQPGVHAPRLYGEGLHAGYESRHVLDNVDLSIAEGKVTVLLGPNGSGKSTLLKTLARTLKPSSGRVVLDGEDIHRSSSREVACRLGILPQGPTAPEGLTVRQLVTMGRFPHQRLWRRDSVEDERAIADAMAYTDVTDFAERGVDALSGGQRQRCWIAMVLAQNTDLILLDEPTTFLDLKVQVDLLELLTRLAHEHGRTLLVVLHDLNLAAAYADQLVMMREGRIVESGTPDEVFTAANLKRVFDLNAEVIRDPHSGSLICVPQRFRPSTAPAAGEKPANAARPAMDDQPATDNSADSAADNETGKERRTS</sequence>
<dbReference type="GO" id="GO:0006826">
    <property type="term" value="P:iron ion transport"/>
    <property type="evidence" value="ECO:0007669"/>
    <property type="project" value="UniProtKB-KW"/>
</dbReference>
<organism evidence="13 14">
    <name type="scientific">Halomonas huangheensis</name>
    <dbReference type="NCBI Taxonomy" id="1178482"/>
    <lineage>
        <taxon>Bacteria</taxon>
        <taxon>Pseudomonadati</taxon>
        <taxon>Pseudomonadota</taxon>
        <taxon>Gammaproteobacteria</taxon>
        <taxon>Oceanospirillales</taxon>
        <taxon>Halomonadaceae</taxon>
        <taxon>Halomonas</taxon>
    </lineage>
</organism>
<dbReference type="CDD" id="cd03214">
    <property type="entry name" value="ABC_Iron-Siderophores_B12_Hemin"/>
    <property type="match status" value="1"/>
</dbReference>
<evidence type="ECO:0000256" key="11">
    <source>
        <dbReference type="SAM" id="MobiDB-lite"/>
    </source>
</evidence>
<feature type="compositionally biased region" description="Low complexity" evidence="11">
    <location>
        <begin position="298"/>
        <end position="307"/>
    </location>
</feature>
<dbReference type="PANTHER" id="PTHR42771:SF2">
    <property type="entry name" value="IRON(3+)-HYDROXAMATE IMPORT ATP-BINDING PROTEIN FHUC"/>
    <property type="match status" value="1"/>
</dbReference>
<dbReference type="InterPro" id="IPR003593">
    <property type="entry name" value="AAA+_ATPase"/>
</dbReference>
<dbReference type="EMBL" id="AVBC01000020">
    <property type="protein sequence ID" value="ERL51929.1"/>
    <property type="molecule type" value="Genomic_DNA"/>
</dbReference>
<evidence type="ECO:0000256" key="6">
    <source>
        <dbReference type="ARBA" id="ARBA00022741"/>
    </source>
</evidence>
<evidence type="ECO:0000256" key="2">
    <source>
        <dbReference type="ARBA" id="ARBA00005417"/>
    </source>
</evidence>
<name>W1N8W5_9GAMM</name>
<comment type="caution">
    <text evidence="13">The sequence shown here is derived from an EMBL/GenBank/DDBJ whole genome shotgun (WGS) entry which is preliminary data.</text>
</comment>
<dbReference type="Proteomes" id="UP000019113">
    <property type="component" value="Unassembled WGS sequence"/>
</dbReference>
<evidence type="ECO:0000256" key="3">
    <source>
        <dbReference type="ARBA" id="ARBA00022448"/>
    </source>
</evidence>
<evidence type="ECO:0000256" key="5">
    <source>
        <dbReference type="ARBA" id="ARBA00022496"/>
    </source>
</evidence>
<feature type="compositionally biased region" description="Low complexity" evidence="11">
    <location>
        <begin position="276"/>
        <end position="289"/>
    </location>
</feature>
<evidence type="ECO:0000256" key="9">
    <source>
        <dbReference type="ARBA" id="ARBA00023065"/>
    </source>
</evidence>
<dbReference type="PANTHER" id="PTHR42771">
    <property type="entry name" value="IRON(3+)-HYDROXAMATE IMPORT ATP-BINDING PROTEIN FHUC"/>
    <property type="match status" value="1"/>
</dbReference>
<reference evidence="13 14" key="1">
    <citation type="submission" date="2013-08" db="EMBL/GenBank/DDBJ databases">
        <title>draft genome of Halomonas huanghegensis, strain BJGMM-B45T.</title>
        <authorList>
            <person name="Miao C."/>
            <person name="Wan Y."/>
            <person name="Jin W."/>
        </authorList>
    </citation>
    <scope>NUCLEOTIDE SEQUENCE [LARGE SCALE GENOMIC DNA]</scope>
    <source>
        <strain evidence="13 14">BJGMM-B45</strain>
    </source>
</reference>
<keyword evidence="9" id="KW-0406">Ion transport</keyword>
<dbReference type="AlphaFoldDB" id="W1N8W5"/>
<dbReference type="GO" id="GO:0016887">
    <property type="term" value="F:ATP hydrolysis activity"/>
    <property type="evidence" value="ECO:0007669"/>
    <property type="project" value="InterPro"/>
</dbReference>
<evidence type="ECO:0000256" key="4">
    <source>
        <dbReference type="ARBA" id="ARBA00022475"/>
    </source>
</evidence>
<keyword evidence="7" id="KW-0067">ATP-binding</keyword>
<dbReference type="InterPro" id="IPR003439">
    <property type="entry name" value="ABC_transporter-like_ATP-bd"/>
</dbReference>
<dbReference type="Gene3D" id="3.40.50.300">
    <property type="entry name" value="P-loop containing nucleotide triphosphate hydrolases"/>
    <property type="match status" value="1"/>
</dbReference>
<evidence type="ECO:0000256" key="7">
    <source>
        <dbReference type="ARBA" id="ARBA00022840"/>
    </source>
</evidence>
<keyword evidence="6" id="KW-0547">Nucleotide-binding</keyword>
<evidence type="ECO:0000313" key="14">
    <source>
        <dbReference type="Proteomes" id="UP000019113"/>
    </source>
</evidence>
<dbReference type="eggNOG" id="COG1120">
    <property type="taxonomic scope" value="Bacteria"/>
</dbReference>
<keyword evidence="8" id="KW-0408">Iron</keyword>
<dbReference type="SMART" id="SM00382">
    <property type="entry name" value="AAA"/>
    <property type="match status" value="1"/>
</dbReference>
<keyword evidence="3" id="KW-0813">Transport</keyword>
<keyword evidence="4" id="KW-1003">Cell membrane</keyword>
<dbReference type="InterPro" id="IPR051535">
    <property type="entry name" value="Siderophore_ABC-ATPase"/>
</dbReference>
<dbReference type="RefSeq" id="WP_021818565.1">
    <property type="nucleotide sequence ID" value="NZ_AVBC01000020.1"/>
</dbReference>
<accession>W1N8W5</accession>
<comment type="subcellular location">
    <subcellularLocation>
        <location evidence="1">Cell membrane</location>
        <topology evidence="1">Peripheral membrane protein</topology>
    </subcellularLocation>
</comment>
<dbReference type="OrthoDB" id="6461291at2"/>
<dbReference type="InterPro" id="IPR027417">
    <property type="entry name" value="P-loop_NTPase"/>
</dbReference>
<evidence type="ECO:0000256" key="10">
    <source>
        <dbReference type="ARBA" id="ARBA00023136"/>
    </source>
</evidence>
<evidence type="ECO:0000313" key="13">
    <source>
        <dbReference type="EMBL" id="ERL51929.1"/>
    </source>
</evidence>
<dbReference type="PROSITE" id="PS50893">
    <property type="entry name" value="ABC_TRANSPORTER_2"/>
    <property type="match status" value="1"/>
</dbReference>
<feature type="region of interest" description="Disordered" evidence="11">
    <location>
        <begin position="273"/>
        <end position="316"/>
    </location>
</feature>
<dbReference type="GO" id="GO:0005886">
    <property type="term" value="C:plasma membrane"/>
    <property type="evidence" value="ECO:0007669"/>
    <property type="project" value="UniProtKB-SubCell"/>
</dbReference>
<dbReference type="PATRIC" id="fig|1178482.3.peg.1608"/>
<comment type="similarity">
    <text evidence="2">Belongs to the ABC transporter superfamily.</text>
</comment>
<keyword evidence="5" id="KW-0410">Iron transport</keyword>
<evidence type="ECO:0000256" key="8">
    <source>
        <dbReference type="ARBA" id="ARBA00023004"/>
    </source>
</evidence>
<dbReference type="GO" id="GO:0005524">
    <property type="term" value="F:ATP binding"/>
    <property type="evidence" value="ECO:0007669"/>
    <property type="project" value="UniProtKB-KW"/>
</dbReference>
<dbReference type="Pfam" id="PF00005">
    <property type="entry name" value="ABC_tran"/>
    <property type="match status" value="1"/>
</dbReference>
<dbReference type="SUPFAM" id="SSF52540">
    <property type="entry name" value="P-loop containing nucleoside triphosphate hydrolases"/>
    <property type="match status" value="1"/>
</dbReference>
<gene>
    <name evidence="13" type="ORF">BJB45_12235</name>
</gene>